<dbReference type="InParanoid" id="A0A0C3CFN6"/>
<proteinExistence type="predicted"/>
<sequence length="374" mass="42746">MHNGPVVFSLYRSYLRQVTLLPHNYLRQFFRIKAADDFRSILGTTNNDALQRNKVKRVTKDLHKLKAALRGNADAFEHILDLAYGRKGRLRWEIMKPLLSDPRAPPAARIIPNYERSRPPVYSPELTALLTSIHSRTTKPLDKNSIISPPVIPPRADPLSEEAQLLGPFSKRREVNLLWRYFKTEWKKVLPPLQVSIREIPDSLEMTNQSNDKHDPVGAGVRSVGLQDSGVLEEAQKLAGPAWKPLSTPRRARQRLDKEAPKPHESLFESGLPTRWLRKRYQDLLGRVPILTYCLQQQKVDQDKHRPAGHYKVSLAPSALSSHIRYGANRLPPVDESNLSWIQLAEKSEKRKTQGVMQKQKQDTRATNDNTIPC</sequence>
<dbReference type="Proteomes" id="UP000054166">
    <property type="component" value="Unassembled WGS sequence"/>
</dbReference>
<dbReference type="HOGENOM" id="CLU_059571_0_0_1"/>
<evidence type="ECO:0000256" key="1">
    <source>
        <dbReference type="SAM" id="MobiDB-lite"/>
    </source>
</evidence>
<keyword evidence="4" id="KW-1185">Reference proteome</keyword>
<dbReference type="OrthoDB" id="198652at2759"/>
<feature type="domain" description="LYR motif-containing protein Cup1-like N-terminal" evidence="2">
    <location>
        <begin position="10"/>
        <end position="95"/>
    </location>
</feature>
<reference evidence="4" key="2">
    <citation type="submission" date="2015-01" db="EMBL/GenBank/DDBJ databases">
        <title>Evolutionary Origins and Diversification of the Mycorrhizal Mutualists.</title>
        <authorList>
            <consortium name="DOE Joint Genome Institute"/>
            <consortium name="Mycorrhizal Genomics Consortium"/>
            <person name="Kohler A."/>
            <person name="Kuo A."/>
            <person name="Nagy L.G."/>
            <person name="Floudas D."/>
            <person name="Copeland A."/>
            <person name="Barry K.W."/>
            <person name="Cichocki N."/>
            <person name="Veneault-Fourrey C."/>
            <person name="LaButti K."/>
            <person name="Lindquist E.A."/>
            <person name="Lipzen A."/>
            <person name="Lundell T."/>
            <person name="Morin E."/>
            <person name="Murat C."/>
            <person name="Riley R."/>
            <person name="Ohm R."/>
            <person name="Sun H."/>
            <person name="Tunlid A."/>
            <person name="Henrissat B."/>
            <person name="Grigoriev I.V."/>
            <person name="Hibbett D.S."/>
            <person name="Martin F."/>
        </authorList>
    </citation>
    <scope>NUCLEOTIDE SEQUENCE [LARGE SCALE GENOMIC DNA]</scope>
    <source>
        <strain evidence="4">F 1598</strain>
    </source>
</reference>
<reference evidence="3 4" key="1">
    <citation type="submission" date="2014-04" db="EMBL/GenBank/DDBJ databases">
        <authorList>
            <consortium name="DOE Joint Genome Institute"/>
            <person name="Kuo A."/>
            <person name="Tarkka M."/>
            <person name="Buscot F."/>
            <person name="Kohler A."/>
            <person name="Nagy L.G."/>
            <person name="Floudas D."/>
            <person name="Copeland A."/>
            <person name="Barry K.W."/>
            <person name="Cichocki N."/>
            <person name="Veneault-Fourrey C."/>
            <person name="LaButti K."/>
            <person name="Lindquist E.A."/>
            <person name="Lipzen A."/>
            <person name="Lundell T."/>
            <person name="Morin E."/>
            <person name="Murat C."/>
            <person name="Sun H."/>
            <person name="Tunlid A."/>
            <person name="Henrissat B."/>
            <person name="Grigoriev I.V."/>
            <person name="Hibbett D.S."/>
            <person name="Martin F."/>
            <person name="Nordberg H.P."/>
            <person name="Cantor M.N."/>
            <person name="Hua S.X."/>
        </authorList>
    </citation>
    <scope>NUCLEOTIDE SEQUENCE [LARGE SCALE GENOMIC DNA]</scope>
    <source>
        <strain evidence="3 4">F 1598</strain>
    </source>
</reference>
<organism evidence="3 4">
    <name type="scientific">Piloderma croceum (strain F 1598)</name>
    <dbReference type="NCBI Taxonomy" id="765440"/>
    <lineage>
        <taxon>Eukaryota</taxon>
        <taxon>Fungi</taxon>
        <taxon>Dikarya</taxon>
        <taxon>Basidiomycota</taxon>
        <taxon>Agaricomycotina</taxon>
        <taxon>Agaricomycetes</taxon>
        <taxon>Agaricomycetidae</taxon>
        <taxon>Atheliales</taxon>
        <taxon>Atheliaceae</taxon>
        <taxon>Piloderma</taxon>
    </lineage>
</organism>
<feature type="compositionally biased region" description="Basic and acidic residues" evidence="1">
    <location>
        <begin position="254"/>
        <end position="266"/>
    </location>
</feature>
<evidence type="ECO:0000259" key="2">
    <source>
        <dbReference type="Pfam" id="PF20263"/>
    </source>
</evidence>
<dbReference type="InterPro" id="IPR046896">
    <property type="entry name" value="Cup1-like_N"/>
</dbReference>
<dbReference type="EMBL" id="KN832976">
    <property type="protein sequence ID" value="KIM88552.1"/>
    <property type="molecule type" value="Genomic_DNA"/>
</dbReference>
<dbReference type="Pfam" id="PF20263">
    <property type="entry name" value="LYRM2-like"/>
    <property type="match status" value="1"/>
</dbReference>
<dbReference type="AlphaFoldDB" id="A0A0C3CFN6"/>
<protein>
    <recommendedName>
        <fullName evidence="2">LYR motif-containing protein Cup1-like N-terminal domain-containing protein</fullName>
    </recommendedName>
</protein>
<feature type="region of interest" description="Disordered" evidence="1">
    <location>
        <begin position="240"/>
        <end position="266"/>
    </location>
</feature>
<evidence type="ECO:0000313" key="4">
    <source>
        <dbReference type="Proteomes" id="UP000054166"/>
    </source>
</evidence>
<gene>
    <name evidence="3" type="ORF">PILCRDRAFT_813497</name>
</gene>
<feature type="region of interest" description="Disordered" evidence="1">
    <location>
        <begin position="348"/>
        <end position="374"/>
    </location>
</feature>
<name>A0A0C3CFN6_PILCF</name>
<accession>A0A0C3CFN6</accession>
<evidence type="ECO:0000313" key="3">
    <source>
        <dbReference type="EMBL" id="KIM88552.1"/>
    </source>
</evidence>